<feature type="transmembrane region" description="Helical" evidence="1">
    <location>
        <begin position="201"/>
        <end position="220"/>
    </location>
</feature>
<dbReference type="InterPro" id="IPR021552">
    <property type="entry name" value="ArsP_2"/>
</dbReference>
<comment type="caution">
    <text evidence="2">The sequence shown here is derived from an EMBL/GenBank/DDBJ whole genome shotgun (WGS) entry which is preliminary data.</text>
</comment>
<accession>A0A6N6NQU7</accession>
<keyword evidence="1" id="KW-0472">Membrane</keyword>
<feature type="transmembrane region" description="Helical" evidence="1">
    <location>
        <begin position="20"/>
        <end position="36"/>
    </location>
</feature>
<feature type="transmembrane region" description="Helical" evidence="1">
    <location>
        <begin position="57"/>
        <end position="79"/>
    </location>
</feature>
<feature type="transmembrane region" description="Helical" evidence="1">
    <location>
        <begin position="113"/>
        <end position="131"/>
    </location>
</feature>
<evidence type="ECO:0000256" key="1">
    <source>
        <dbReference type="SAM" id="Phobius"/>
    </source>
</evidence>
<dbReference type="GeneID" id="98657032"/>
<feature type="transmembrane region" description="Helical" evidence="1">
    <location>
        <begin position="295"/>
        <end position="317"/>
    </location>
</feature>
<evidence type="ECO:0000313" key="3">
    <source>
        <dbReference type="Proteomes" id="UP000468668"/>
    </source>
</evidence>
<evidence type="ECO:0008006" key="4">
    <source>
        <dbReference type="Google" id="ProtNLM"/>
    </source>
</evidence>
<dbReference type="EMBL" id="WAJR01000002">
    <property type="protein sequence ID" value="KAB1642370.1"/>
    <property type="molecule type" value="Genomic_DNA"/>
</dbReference>
<feature type="transmembrane region" description="Helical" evidence="1">
    <location>
        <begin position="232"/>
        <end position="255"/>
    </location>
</feature>
<dbReference type="Pfam" id="PF11449">
    <property type="entry name" value="ArsP_2"/>
    <property type="match status" value="2"/>
</dbReference>
<keyword evidence="1" id="KW-0812">Transmembrane</keyword>
<organism evidence="2 3">
    <name type="scientific">Ellagibacter isourolithinifaciens</name>
    <dbReference type="NCBI Taxonomy" id="2137581"/>
    <lineage>
        <taxon>Bacteria</taxon>
        <taxon>Bacillati</taxon>
        <taxon>Actinomycetota</taxon>
        <taxon>Coriobacteriia</taxon>
        <taxon>Eggerthellales</taxon>
        <taxon>Eggerthellaceae</taxon>
        <taxon>Ellagibacter</taxon>
    </lineage>
</organism>
<sequence>MEEIMHIAGHVLEHSIEDTLYLIPFLFVTYLAMEWLEHKAGDKAQNAIKRAGKAGPVIGAVLGVVPQCGFSAAASTLYAGRVITVGTLIAVLLSTSDEMIPIFLAAQVPLSTMGAILGAKVVVGIVAGLALDGVLRLLHRPEEHLRIHELCQRDHCHCNGECHACEENPELAYEAEKDEEHHHDHAGASIVKSALKHTAQVTVFIFIVTLLLNVVLETVGEDALAQILGSNSALSVVVAAIVGLIPNCAASVVIADLYVEGVLGAGAMFAGLLVSAGVGLLVLFRANRRPKQNLIIVAILLVVGIVAGAIVSAAGIVF</sequence>
<keyword evidence="1" id="KW-1133">Transmembrane helix</keyword>
<dbReference type="AlphaFoldDB" id="A0A6N6NQU7"/>
<protein>
    <recommendedName>
        <fullName evidence="4">Arsenic efflux protein</fullName>
    </recommendedName>
</protein>
<feature type="transmembrane region" description="Helical" evidence="1">
    <location>
        <begin position="85"/>
        <end position="106"/>
    </location>
</feature>
<keyword evidence="3" id="KW-1185">Reference proteome</keyword>
<dbReference type="Proteomes" id="UP000468668">
    <property type="component" value="Unassembled WGS sequence"/>
</dbReference>
<reference evidence="2 3" key="1">
    <citation type="submission" date="2019-09" db="EMBL/GenBank/DDBJ databases">
        <title>Whole genome shotgun sequencing (WGS) of Ellagibacter isourolithinifaciens DSM 104140(T) and Adlercreutzia muris DSM 29508(T).</title>
        <authorList>
            <person name="Stoll D.A."/>
            <person name="Danylec N."/>
            <person name="Huch M."/>
        </authorList>
    </citation>
    <scope>NUCLEOTIDE SEQUENCE [LARGE SCALE GENOMIC DNA]</scope>
    <source>
        <strain evidence="2 3">DSM 104140</strain>
    </source>
</reference>
<proteinExistence type="predicted"/>
<evidence type="ECO:0000313" key="2">
    <source>
        <dbReference type="EMBL" id="KAB1642370.1"/>
    </source>
</evidence>
<dbReference type="RefSeq" id="WP_158048639.1">
    <property type="nucleotide sequence ID" value="NZ_WAJR01000002.1"/>
</dbReference>
<dbReference type="OrthoDB" id="9783550at2"/>
<feature type="transmembrane region" description="Helical" evidence="1">
    <location>
        <begin position="261"/>
        <end position="283"/>
    </location>
</feature>
<name>A0A6N6NQU7_9ACTN</name>
<dbReference type="NCBIfam" id="NF037962">
    <property type="entry name" value="arsenic_eff"/>
    <property type="match status" value="1"/>
</dbReference>
<gene>
    <name evidence="2" type="ORF">F8C90_01265</name>
</gene>